<feature type="domain" description="Histidine kinase" evidence="4">
    <location>
        <begin position="275"/>
        <end position="489"/>
    </location>
</feature>
<accession>A0A5K7YRF5</accession>
<dbReference type="Proteomes" id="UP000427906">
    <property type="component" value="Chromosome"/>
</dbReference>
<evidence type="ECO:0000313" key="5">
    <source>
        <dbReference type="EMBL" id="BBO70843.1"/>
    </source>
</evidence>
<evidence type="ECO:0000256" key="1">
    <source>
        <dbReference type="ARBA" id="ARBA00000085"/>
    </source>
</evidence>
<dbReference type="GO" id="GO:0000155">
    <property type="term" value="F:phosphorelay sensor kinase activity"/>
    <property type="evidence" value="ECO:0007669"/>
    <property type="project" value="InterPro"/>
</dbReference>
<dbReference type="CDD" id="cd00075">
    <property type="entry name" value="HATPase"/>
    <property type="match status" value="1"/>
</dbReference>
<dbReference type="PROSITE" id="PS50109">
    <property type="entry name" value="HIS_KIN"/>
    <property type="match status" value="1"/>
</dbReference>
<keyword evidence="3" id="KW-0597">Phosphoprotein</keyword>
<dbReference type="CDD" id="cd00082">
    <property type="entry name" value="HisKA"/>
    <property type="match status" value="1"/>
</dbReference>
<dbReference type="Pfam" id="PF00512">
    <property type="entry name" value="HisKA"/>
    <property type="match status" value="1"/>
</dbReference>
<dbReference type="Gene3D" id="1.10.287.130">
    <property type="match status" value="1"/>
</dbReference>
<dbReference type="PANTHER" id="PTHR43065:SF42">
    <property type="entry name" value="TWO-COMPONENT SENSOR PPRA"/>
    <property type="match status" value="1"/>
</dbReference>
<dbReference type="PANTHER" id="PTHR43065">
    <property type="entry name" value="SENSOR HISTIDINE KINASE"/>
    <property type="match status" value="1"/>
</dbReference>
<dbReference type="KEGG" id="dalk:DSCA_47730"/>
<dbReference type="SUPFAM" id="SSF47384">
    <property type="entry name" value="Homodimeric domain of signal transducing histidine kinase"/>
    <property type="match status" value="1"/>
</dbReference>
<dbReference type="InterPro" id="IPR003594">
    <property type="entry name" value="HATPase_dom"/>
</dbReference>
<sequence>MDTSRREWLNRGLDCLFTLSKMANQSQLPLGRLLDQVVRELPAALRFPKIACAGIRLESALHATDNFLSTPWMIRDDITVYQHHVGLLELGYVEAPCASGSNHFLEEERQLIGVVAGLVGRMIERQQAEAAYLESENRFQSLVEGSLTGISIVQDDQVVYQNPEQERLLGPLPRSNKLLDRDSIHPEDAGKVDAYYRQALQGFSVPIDIDFRFFPHDPDQAHGSIKWVHCRAVTTGYRGRPALLVNMMDITSAKEMEHMLRVRDKMSSLGRVAAGIAHEIRNPLSGINIYLNTLEKIEYRGDPDEKVVKILSQLQSASGKIESVIKRVMDFSKPSAPQLAPCDPNRPIREAVSLSQVTLKKSGIQLQIQAAEALPECLIDPTLIEEVMLNLITNAAEAMKTTDGDKIIRITSALQPDSVRITVSDSGPGIPKSMGAVIFDPFYTTKNGNTGIGLSMGQRIVADHGGRLYINPEGIDSGAEFVIDLPIPGERAVR</sequence>
<dbReference type="AlphaFoldDB" id="A0A5K7YRF5"/>
<dbReference type="SMART" id="SM00388">
    <property type="entry name" value="HisKA"/>
    <property type="match status" value="1"/>
</dbReference>
<dbReference type="OrthoDB" id="9805967at2"/>
<dbReference type="InterPro" id="IPR036890">
    <property type="entry name" value="HATPase_C_sf"/>
</dbReference>
<evidence type="ECO:0000256" key="3">
    <source>
        <dbReference type="ARBA" id="ARBA00022553"/>
    </source>
</evidence>
<dbReference type="InterPro" id="IPR003661">
    <property type="entry name" value="HisK_dim/P_dom"/>
</dbReference>
<dbReference type="InterPro" id="IPR035965">
    <property type="entry name" value="PAS-like_dom_sf"/>
</dbReference>
<evidence type="ECO:0000313" key="6">
    <source>
        <dbReference type="Proteomes" id="UP000427906"/>
    </source>
</evidence>
<dbReference type="NCBIfam" id="TIGR00229">
    <property type="entry name" value="sensory_box"/>
    <property type="match status" value="1"/>
</dbReference>
<dbReference type="EMBL" id="AP021874">
    <property type="protein sequence ID" value="BBO70843.1"/>
    <property type="molecule type" value="Genomic_DNA"/>
</dbReference>
<dbReference type="PRINTS" id="PR00344">
    <property type="entry name" value="BCTRLSENSOR"/>
</dbReference>
<dbReference type="SUPFAM" id="SSF55874">
    <property type="entry name" value="ATPase domain of HSP90 chaperone/DNA topoisomerase II/histidine kinase"/>
    <property type="match status" value="1"/>
</dbReference>
<name>A0A5K7YRF5_9BACT</name>
<dbReference type="InterPro" id="IPR000014">
    <property type="entry name" value="PAS"/>
</dbReference>
<dbReference type="EC" id="2.7.13.3" evidence="2"/>
<evidence type="ECO:0000259" key="4">
    <source>
        <dbReference type="PROSITE" id="PS50109"/>
    </source>
</evidence>
<evidence type="ECO:0000256" key="2">
    <source>
        <dbReference type="ARBA" id="ARBA00012438"/>
    </source>
</evidence>
<protein>
    <recommendedName>
        <fullName evidence="2">histidine kinase</fullName>
        <ecNumber evidence="2">2.7.13.3</ecNumber>
    </recommendedName>
</protein>
<dbReference type="Gene3D" id="3.30.565.10">
    <property type="entry name" value="Histidine kinase-like ATPase, C-terminal domain"/>
    <property type="match status" value="1"/>
</dbReference>
<keyword evidence="6" id="KW-1185">Reference proteome</keyword>
<reference evidence="5 6" key="1">
    <citation type="submission" date="2019-11" db="EMBL/GenBank/DDBJ databases">
        <title>Comparative genomics of hydrocarbon-degrading Desulfosarcina strains.</title>
        <authorList>
            <person name="Watanabe M."/>
            <person name="Kojima H."/>
            <person name="Fukui M."/>
        </authorList>
    </citation>
    <scope>NUCLEOTIDE SEQUENCE [LARGE SCALE GENOMIC DNA]</scope>
    <source>
        <strain evidence="5 6">PL12</strain>
    </source>
</reference>
<gene>
    <name evidence="5" type="ORF">DSCA_47730</name>
</gene>
<dbReference type="Gene3D" id="3.30.450.20">
    <property type="entry name" value="PAS domain"/>
    <property type="match status" value="1"/>
</dbReference>
<organism evidence="5 6">
    <name type="scientific">Desulfosarcina alkanivorans</name>
    <dbReference type="NCBI Taxonomy" id="571177"/>
    <lineage>
        <taxon>Bacteria</taxon>
        <taxon>Pseudomonadati</taxon>
        <taxon>Thermodesulfobacteriota</taxon>
        <taxon>Desulfobacteria</taxon>
        <taxon>Desulfobacterales</taxon>
        <taxon>Desulfosarcinaceae</taxon>
        <taxon>Desulfosarcina</taxon>
    </lineage>
</organism>
<dbReference type="SUPFAM" id="SSF55785">
    <property type="entry name" value="PYP-like sensor domain (PAS domain)"/>
    <property type="match status" value="1"/>
</dbReference>
<dbReference type="InterPro" id="IPR036097">
    <property type="entry name" value="HisK_dim/P_sf"/>
</dbReference>
<dbReference type="InterPro" id="IPR004358">
    <property type="entry name" value="Sig_transdc_His_kin-like_C"/>
</dbReference>
<comment type="catalytic activity">
    <reaction evidence="1">
        <text>ATP + protein L-histidine = ADP + protein N-phospho-L-histidine.</text>
        <dbReference type="EC" id="2.7.13.3"/>
    </reaction>
</comment>
<dbReference type="RefSeq" id="WP_155318760.1">
    <property type="nucleotide sequence ID" value="NZ_AP021874.1"/>
</dbReference>
<dbReference type="InterPro" id="IPR005467">
    <property type="entry name" value="His_kinase_dom"/>
</dbReference>
<dbReference type="Pfam" id="PF02518">
    <property type="entry name" value="HATPase_c"/>
    <property type="match status" value="1"/>
</dbReference>
<dbReference type="SMART" id="SM00387">
    <property type="entry name" value="HATPase_c"/>
    <property type="match status" value="1"/>
</dbReference>
<proteinExistence type="predicted"/>